<dbReference type="EMBL" id="CYSB01000008">
    <property type="protein sequence ID" value="CUH63595.1"/>
    <property type="molecule type" value="Genomic_DNA"/>
</dbReference>
<organism evidence="2 3">
    <name type="scientific">Thalassovita autumnalis</name>
    <dbReference type="NCBI Taxonomy" id="2072972"/>
    <lineage>
        <taxon>Bacteria</taxon>
        <taxon>Pseudomonadati</taxon>
        <taxon>Pseudomonadota</taxon>
        <taxon>Alphaproteobacteria</taxon>
        <taxon>Rhodobacterales</taxon>
        <taxon>Roseobacteraceae</taxon>
        <taxon>Thalassovita</taxon>
    </lineage>
</organism>
<evidence type="ECO:0000256" key="1">
    <source>
        <dbReference type="SAM" id="SignalP"/>
    </source>
</evidence>
<accession>A0ABM9UHS1</accession>
<keyword evidence="1" id="KW-0732">Signal</keyword>
<gene>
    <name evidence="2" type="ORF">TL5118_00528</name>
</gene>
<evidence type="ECO:0008006" key="4">
    <source>
        <dbReference type="Google" id="ProtNLM"/>
    </source>
</evidence>
<reference evidence="2 3" key="1">
    <citation type="submission" date="2015-09" db="EMBL/GenBank/DDBJ databases">
        <authorList>
            <person name="Rodrigo-Torres L."/>
            <person name="Arahal D.R."/>
        </authorList>
    </citation>
    <scope>NUCLEOTIDE SEQUENCE [LARGE SCALE GENOMIC DNA]</scope>
    <source>
        <strain evidence="2 3">CECT 5118</strain>
    </source>
</reference>
<name>A0ABM9UHS1_9RHOB</name>
<dbReference type="Proteomes" id="UP000051086">
    <property type="component" value="Unassembled WGS sequence"/>
</dbReference>
<feature type="signal peptide" evidence="1">
    <location>
        <begin position="1"/>
        <end position="22"/>
    </location>
</feature>
<evidence type="ECO:0000313" key="3">
    <source>
        <dbReference type="Proteomes" id="UP000051086"/>
    </source>
</evidence>
<protein>
    <recommendedName>
        <fullName evidence="4">Secreted protein</fullName>
    </recommendedName>
</protein>
<sequence length="95" mass="10706">MGLLKQTCVAMVVLSWGSAAIAGSCLPPAPPWMPTDADDVQAYADLLKRDAEAYFADVENYFRCLDQQRREVFEQARVVSGDYARVLEFLNDMRK</sequence>
<comment type="caution">
    <text evidence="2">The sequence shown here is derived from an EMBL/GenBank/DDBJ whole genome shotgun (WGS) entry which is preliminary data.</text>
</comment>
<feature type="chain" id="PRO_5046806355" description="Secreted protein" evidence="1">
    <location>
        <begin position="23"/>
        <end position="95"/>
    </location>
</feature>
<keyword evidence="3" id="KW-1185">Reference proteome</keyword>
<evidence type="ECO:0000313" key="2">
    <source>
        <dbReference type="EMBL" id="CUH63595.1"/>
    </source>
</evidence>
<proteinExistence type="predicted"/>
<dbReference type="PROSITE" id="PS51257">
    <property type="entry name" value="PROKAR_LIPOPROTEIN"/>
    <property type="match status" value="1"/>
</dbReference>